<dbReference type="InterPro" id="IPR036922">
    <property type="entry name" value="Rieske_2Fe-2S_sf"/>
</dbReference>
<proteinExistence type="predicted"/>
<gene>
    <name evidence="6" type="ORF">EKK97_07225</name>
</gene>
<dbReference type="RefSeq" id="WP_159550711.1">
    <property type="nucleotide sequence ID" value="NZ_CP035042.1"/>
</dbReference>
<evidence type="ECO:0000259" key="5">
    <source>
        <dbReference type="PROSITE" id="PS51296"/>
    </source>
</evidence>
<accession>A0A6I6SNR5</accession>
<dbReference type="Proteomes" id="UP000464013">
    <property type="component" value="Chromosome"/>
</dbReference>
<dbReference type="OrthoDB" id="9794779at2"/>
<dbReference type="PROSITE" id="PS51296">
    <property type="entry name" value="RIESKE"/>
    <property type="match status" value="1"/>
</dbReference>
<dbReference type="GO" id="GO:0051537">
    <property type="term" value="F:2 iron, 2 sulfur cluster binding"/>
    <property type="evidence" value="ECO:0007669"/>
    <property type="project" value="UniProtKB-KW"/>
</dbReference>
<evidence type="ECO:0000256" key="4">
    <source>
        <dbReference type="ARBA" id="ARBA00023014"/>
    </source>
</evidence>
<sequence length="131" mass="14162">MTQAWQQYRSAPALGTRLVRFDDIAPGATLSLTLQSEQGSFPLLLVHLDDALLGYVNACPHQYLPLDQRGKRVLSQDGEQLRCTNHDATFSARSGEGTGGLGLGCTLDPVPVSVDSEGWIVVGTSLEQHDR</sequence>
<protein>
    <submittedName>
        <fullName evidence="6">Rieske (2Fe-2S) protein</fullName>
    </submittedName>
</protein>
<feature type="domain" description="Rieske" evidence="5">
    <location>
        <begin position="16"/>
        <end position="121"/>
    </location>
</feature>
<evidence type="ECO:0000256" key="2">
    <source>
        <dbReference type="ARBA" id="ARBA00022723"/>
    </source>
</evidence>
<name>A0A6I6SNR5_9GAMM</name>
<organism evidence="6 7">
    <name type="scientific">Billgrantia tianxiuensis</name>
    <dbReference type="NCBI Taxonomy" id="2497861"/>
    <lineage>
        <taxon>Bacteria</taxon>
        <taxon>Pseudomonadati</taxon>
        <taxon>Pseudomonadota</taxon>
        <taxon>Gammaproteobacteria</taxon>
        <taxon>Oceanospirillales</taxon>
        <taxon>Halomonadaceae</taxon>
        <taxon>Billgrantia</taxon>
    </lineage>
</organism>
<evidence type="ECO:0000256" key="3">
    <source>
        <dbReference type="ARBA" id="ARBA00023004"/>
    </source>
</evidence>
<keyword evidence="4" id="KW-0411">Iron-sulfur</keyword>
<dbReference type="KEGG" id="htx:EKK97_07225"/>
<evidence type="ECO:0000256" key="1">
    <source>
        <dbReference type="ARBA" id="ARBA00022714"/>
    </source>
</evidence>
<keyword evidence="1" id="KW-0001">2Fe-2S</keyword>
<dbReference type="GO" id="GO:0046872">
    <property type="term" value="F:metal ion binding"/>
    <property type="evidence" value="ECO:0007669"/>
    <property type="project" value="UniProtKB-KW"/>
</dbReference>
<dbReference type="AlphaFoldDB" id="A0A6I6SNR5"/>
<evidence type="ECO:0000313" key="7">
    <source>
        <dbReference type="Proteomes" id="UP000464013"/>
    </source>
</evidence>
<dbReference type="EMBL" id="CP035042">
    <property type="protein sequence ID" value="QHC49450.1"/>
    <property type="molecule type" value="Genomic_DNA"/>
</dbReference>
<keyword evidence="2" id="KW-0479">Metal-binding</keyword>
<evidence type="ECO:0000313" key="6">
    <source>
        <dbReference type="EMBL" id="QHC49450.1"/>
    </source>
</evidence>
<dbReference type="SUPFAM" id="SSF50022">
    <property type="entry name" value="ISP domain"/>
    <property type="match status" value="1"/>
</dbReference>
<reference evidence="6 7" key="1">
    <citation type="submission" date="2019-01" db="EMBL/GenBank/DDBJ databases">
        <title>Complete genome of a denitifying bacterium Halomons sp. BC-M4-5.</title>
        <authorList>
            <person name="Wang L."/>
            <person name="Shao Z."/>
        </authorList>
    </citation>
    <scope>NUCLEOTIDE SEQUENCE [LARGE SCALE GENOMIC DNA]</scope>
    <source>
        <strain evidence="6 7">BC-M4-5</strain>
    </source>
</reference>
<dbReference type="Gene3D" id="2.102.10.10">
    <property type="entry name" value="Rieske [2Fe-2S] iron-sulphur domain"/>
    <property type="match status" value="1"/>
</dbReference>
<keyword evidence="3" id="KW-0408">Iron</keyword>
<dbReference type="Pfam" id="PF00355">
    <property type="entry name" value="Rieske"/>
    <property type="match status" value="1"/>
</dbReference>
<dbReference type="InterPro" id="IPR017941">
    <property type="entry name" value="Rieske_2Fe-2S"/>
</dbReference>
<keyword evidence="7" id="KW-1185">Reference proteome</keyword>